<dbReference type="GO" id="GO:0046872">
    <property type="term" value="F:metal ion binding"/>
    <property type="evidence" value="ECO:0007669"/>
    <property type="project" value="UniProtKB-KW"/>
</dbReference>
<keyword evidence="2" id="KW-0479">Metal-binding</keyword>
<evidence type="ECO:0000256" key="1">
    <source>
        <dbReference type="ARBA" id="ARBA00001946"/>
    </source>
</evidence>
<evidence type="ECO:0008006" key="8">
    <source>
        <dbReference type="Google" id="ProtNLM"/>
    </source>
</evidence>
<dbReference type="GO" id="GO:0005975">
    <property type="term" value="P:carbohydrate metabolic process"/>
    <property type="evidence" value="ECO:0007669"/>
    <property type="project" value="InterPro"/>
</dbReference>
<evidence type="ECO:0000256" key="2">
    <source>
        <dbReference type="ARBA" id="ARBA00022723"/>
    </source>
</evidence>
<protein>
    <recommendedName>
        <fullName evidence="8">Carbohydrate deacetylase</fullName>
    </recommendedName>
</protein>
<evidence type="ECO:0000256" key="5">
    <source>
        <dbReference type="ARBA" id="ARBA00023277"/>
    </source>
</evidence>
<keyword evidence="7" id="KW-1185">Reference proteome</keyword>
<evidence type="ECO:0000313" key="7">
    <source>
        <dbReference type="Proteomes" id="UP000184536"/>
    </source>
</evidence>
<sequence>MMMNMPEYTHGLNLIRENPGIGVGIHLTVTCGRPVAEKVDSLIDASGCFHSQFNILHYGKSEDMEREFQCQIERFLDTGLHPTHIDSHHHIHMHERVLPIALKLADQYDLAVRLGRTGLPRDFKYSNLRTTDFFTDAFYGQNLTQKNFLEILHKAQDYKTVEVMCHPAFIDNGLLAQSRYSHQRRNELDILTDEKMIEKIKGDHIQFIHYGDL</sequence>
<accession>A0A1M6CQL5</accession>
<dbReference type="Pfam" id="PF04794">
    <property type="entry name" value="YdjC"/>
    <property type="match status" value="1"/>
</dbReference>
<reference evidence="7" key="1">
    <citation type="submission" date="2016-11" db="EMBL/GenBank/DDBJ databases">
        <authorList>
            <person name="Varghese N."/>
            <person name="Submissions S."/>
        </authorList>
    </citation>
    <scope>NUCLEOTIDE SEQUENCE [LARGE SCALE GENOMIC DNA]</scope>
    <source>
        <strain evidence="7">DSM 17957</strain>
    </source>
</reference>
<dbReference type="PANTHER" id="PTHR31609:SF1">
    <property type="entry name" value="CARBOHYDRATE DEACETYLASE"/>
    <property type="match status" value="1"/>
</dbReference>
<evidence type="ECO:0000256" key="4">
    <source>
        <dbReference type="ARBA" id="ARBA00022842"/>
    </source>
</evidence>
<dbReference type="Gene3D" id="3.20.20.370">
    <property type="entry name" value="Glycoside hydrolase/deacetylase"/>
    <property type="match status" value="1"/>
</dbReference>
<dbReference type="EMBL" id="FQZV01000004">
    <property type="protein sequence ID" value="SHI63260.1"/>
    <property type="molecule type" value="Genomic_DNA"/>
</dbReference>
<keyword evidence="4" id="KW-0460">Magnesium</keyword>
<keyword evidence="5" id="KW-0119">Carbohydrate metabolism</keyword>
<evidence type="ECO:0000313" key="6">
    <source>
        <dbReference type="EMBL" id="SHI63260.1"/>
    </source>
</evidence>
<evidence type="ECO:0000256" key="3">
    <source>
        <dbReference type="ARBA" id="ARBA00022801"/>
    </source>
</evidence>
<name>A0A1M6CQL5_9FIRM</name>
<comment type="cofactor">
    <cofactor evidence="1">
        <name>Mg(2+)</name>
        <dbReference type="ChEBI" id="CHEBI:18420"/>
    </cofactor>
</comment>
<proteinExistence type="predicted"/>
<dbReference type="Proteomes" id="UP000184536">
    <property type="component" value="Unassembled WGS sequence"/>
</dbReference>
<dbReference type="PANTHER" id="PTHR31609">
    <property type="entry name" value="YDJC DEACETYLASE FAMILY MEMBER"/>
    <property type="match status" value="1"/>
</dbReference>
<dbReference type="SUPFAM" id="SSF88713">
    <property type="entry name" value="Glycoside hydrolase/deacetylase"/>
    <property type="match status" value="1"/>
</dbReference>
<keyword evidence="3" id="KW-0378">Hydrolase</keyword>
<gene>
    <name evidence="6" type="ORF">SAMN02745975_00294</name>
</gene>
<dbReference type="InterPro" id="IPR011330">
    <property type="entry name" value="Glyco_hydro/deAcase_b/a-brl"/>
</dbReference>
<dbReference type="GO" id="GO:0016787">
    <property type="term" value="F:hydrolase activity"/>
    <property type="evidence" value="ECO:0007669"/>
    <property type="project" value="UniProtKB-KW"/>
</dbReference>
<dbReference type="AlphaFoldDB" id="A0A1M6CQL5"/>
<dbReference type="InterPro" id="IPR006879">
    <property type="entry name" value="YdjC-like"/>
</dbReference>
<dbReference type="STRING" id="1121919.SAMN02745975_00294"/>
<organism evidence="6 7">
    <name type="scientific">Geosporobacter subterraneus DSM 17957</name>
    <dbReference type="NCBI Taxonomy" id="1121919"/>
    <lineage>
        <taxon>Bacteria</taxon>
        <taxon>Bacillati</taxon>
        <taxon>Bacillota</taxon>
        <taxon>Clostridia</taxon>
        <taxon>Peptostreptococcales</taxon>
        <taxon>Thermotaleaceae</taxon>
        <taxon>Geosporobacter</taxon>
    </lineage>
</organism>
<dbReference type="GO" id="GO:0019213">
    <property type="term" value="F:deacetylase activity"/>
    <property type="evidence" value="ECO:0007669"/>
    <property type="project" value="TreeGrafter"/>
</dbReference>